<name>G4CHK1_9NEIS</name>
<reference evidence="1 2" key="1">
    <citation type="submission" date="2011-05" db="EMBL/GenBank/DDBJ databases">
        <authorList>
            <person name="Muzny D."/>
            <person name="Qin X."/>
            <person name="Deng J."/>
            <person name="Jiang H."/>
            <person name="Liu Y."/>
            <person name="Qu J."/>
            <person name="Song X.-Z."/>
            <person name="Zhang L."/>
            <person name="Thornton R."/>
            <person name="Coyle M."/>
            <person name="Francisco L."/>
            <person name="Jackson L."/>
            <person name="Javaid M."/>
            <person name="Korchina V."/>
            <person name="Kovar C."/>
            <person name="Mata R."/>
            <person name="Mathew T."/>
            <person name="Ngo R."/>
            <person name="Nguyen L."/>
            <person name="Nguyen N."/>
            <person name="Okwuonu G."/>
            <person name="Ongeri F."/>
            <person name="Pham C."/>
            <person name="Simmons D."/>
            <person name="Wilczek-Boney K."/>
            <person name="Hale W."/>
            <person name="Jakkamsetti A."/>
            <person name="Pham P."/>
            <person name="Ruth R."/>
            <person name="San Lucas F."/>
            <person name="Warren J."/>
            <person name="Zhang J."/>
            <person name="Zhao Z."/>
            <person name="Zhou C."/>
            <person name="Zhu D."/>
            <person name="Lee S."/>
            <person name="Bess C."/>
            <person name="Blankenburg K."/>
            <person name="Forbes L."/>
            <person name="Fu Q."/>
            <person name="Gubbala S."/>
            <person name="Hirani K."/>
            <person name="Jayaseelan J.C."/>
            <person name="Lara F."/>
            <person name="Munidasa M."/>
            <person name="Palculict T."/>
            <person name="Patil S."/>
            <person name="Pu L.-L."/>
            <person name="Saada N."/>
            <person name="Tang L."/>
            <person name="Weissenberger G."/>
            <person name="Zhu Y."/>
            <person name="Hemphill L."/>
            <person name="Shang Y."/>
            <person name="Youmans B."/>
            <person name="Ayvaz T."/>
            <person name="Ross M."/>
            <person name="Santibanez J."/>
            <person name="Aqrawi P."/>
            <person name="Gross S."/>
            <person name="Joshi V."/>
            <person name="Fowler G."/>
            <person name="Nazareth L."/>
            <person name="Reid J."/>
            <person name="Worley K."/>
            <person name="Petrosino J."/>
            <person name="Highlander S."/>
            <person name="Gibbs R."/>
        </authorList>
    </citation>
    <scope>NUCLEOTIDE SEQUENCE [LARGE SCALE GENOMIC DNA]</scope>
    <source>
        <strain evidence="1 2">871</strain>
    </source>
</reference>
<sequence length="44" mass="4896">MFHYGFLKNKNRVSIKWISVSGSLFAPAQTGTNSSRLPEKPEGN</sequence>
<evidence type="ECO:0000313" key="2">
    <source>
        <dbReference type="Proteomes" id="UP000003019"/>
    </source>
</evidence>
<gene>
    <name evidence="1" type="ORF">HMPREF9371_1090</name>
</gene>
<keyword evidence="2" id="KW-1185">Reference proteome</keyword>
<dbReference type="HOGENOM" id="CLU_3219087_0_0_4"/>
<organism evidence="1 2">
    <name type="scientific">Neisseria shayeganii 871</name>
    <dbReference type="NCBI Taxonomy" id="1032488"/>
    <lineage>
        <taxon>Bacteria</taxon>
        <taxon>Pseudomonadati</taxon>
        <taxon>Pseudomonadota</taxon>
        <taxon>Betaproteobacteria</taxon>
        <taxon>Neisseriales</taxon>
        <taxon>Neisseriaceae</taxon>
        <taxon>Neisseria</taxon>
    </lineage>
</organism>
<dbReference type="Proteomes" id="UP000003019">
    <property type="component" value="Unassembled WGS sequence"/>
</dbReference>
<dbReference type="AlphaFoldDB" id="G4CHK1"/>
<dbReference type="EMBL" id="AGAY01000042">
    <property type="protein sequence ID" value="EGY52666.1"/>
    <property type="molecule type" value="Genomic_DNA"/>
</dbReference>
<accession>G4CHK1</accession>
<protein>
    <submittedName>
        <fullName evidence="1">Uncharacterized protein</fullName>
    </submittedName>
</protein>
<evidence type="ECO:0000313" key="1">
    <source>
        <dbReference type="EMBL" id="EGY52666.1"/>
    </source>
</evidence>
<proteinExistence type="predicted"/>
<comment type="caution">
    <text evidence="1">The sequence shown here is derived from an EMBL/GenBank/DDBJ whole genome shotgun (WGS) entry which is preliminary data.</text>
</comment>